<sequence length="145" mass="16802">MKTVYTCLVHRTGYTVTENYKGLCIHYKYSDSQNNNRGAKNGARIKPQRIKIEIKGMDKMEHIRSSICINFIFSLIKKIISYEKNPRDESEIYVKPDDVDGEFFICIKCLTLSPKIGKLEPEFVKVIAWKIYSGITAMRLVPVKF</sequence>
<accession>A0A284VNA7</accession>
<reference evidence="2" key="1">
    <citation type="submission" date="2017-06" db="EMBL/GenBank/DDBJ databases">
        <authorList>
            <person name="Cremers G."/>
        </authorList>
    </citation>
    <scope>NUCLEOTIDE SEQUENCE [LARGE SCALE GENOMIC DNA]</scope>
</reference>
<keyword evidence="2" id="KW-1185">Reference proteome</keyword>
<name>A0A284VNA7_9EURY</name>
<proteinExistence type="predicted"/>
<protein>
    <submittedName>
        <fullName evidence="1">Uncharacterized protein</fullName>
    </submittedName>
</protein>
<organism evidence="1 2">
    <name type="scientific">Candidatus Methanoperedens nitratireducens</name>
    <dbReference type="NCBI Taxonomy" id="1392998"/>
    <lineage>
        <taxon>Archaea</taxon>
        <taxon>Methanobacteriati</taxon>
        <taxon>Methanobacteriota</taxon>
        <taxon>Stenosarchaea group</taxon>
        <taxon>Methanomicrobia</taxon>
        <taxon>Methanosarcinales</taxon>
        <taxon>ANME-2 cluster</taxon>
        <taxon>Candidatus Methanoperedentaceae</taxon>
        <taxon>Candidatus Methanoperedens</taxon>
    </lineage>
</organism>
<dbReference type="AlphaFoldDB" id="A0A284VNA7"/>
<dbReference type="Proteomes" id="UP000218615">
    <property type="component" value="Unassembled WGS sequence"/>
</dbReference>
<dbReference type="EMBL" id="FZMP01000113">
    <property type="protein sequence ID" value="SNQ60718.1"/>
    <property type="molecule type" value="Genomic_DNA"/>
</dbReference>
<gene>
    <name evidence="1" type="ORF">MNV_200005</name>
</gene>
<evidence type="ECO:0000313" key="2">
    <source>
        <dbReference type="Proteomes" id="UP000218615"/>
    </source>
</evidence>
<evidence type="ECO:0000313" key="1">
    <source>
        <dbReference type="EMBL" id="SNQ60718.1"/>
    </source>
</evidence>